<evidence type="ECO:0000313" key="2">
    <source>
        <dbReference type="EMBL" id="TNV87526.1"/>
    </source>
</evidence>
<keyword evidence="3" id="KW-1185">Reference proteome</keyword>
<protein>
    <submittedName>
        <fullName evidence="2">Uncharacterized protein</fullName>
    </submittedName>
</protein>
<dbReference type="Proteomes" id="UP000785679">
    <property type="component" value="Unassembled WGS sequence"/>
</dbReference>
<keyword evidence="1" id="KW-1133">Transmembrane helix</keyword>
<comment type="caution">
    <text evidence="2">The sequence shown here is derived from an EMBL/GenBank/DDBJ whole genome shotgun (WGS) entry which is preliminary data.</text>
</comment>
<name>A0A8J8P4Z4_HALGN</name>
<evidence type="ECO:0000313" key="3">
    <source>
        <dbReference type="Proteomes" id="UP000785679"/>
    </source>
</evidence>
<gene>
    <name evidence="2" type="ORF">FGO68_gene4433</name>
</gene>
<accession>A0A8J8P4Z4</accession>
<keyword evidence="1" id="KW-0472">Membrane</keyword>
<dbReference type="EMBL" id="RRYP01000383">
    <property type="protein sequence ID" value="TNV87526.1"/>
    <property type="molecule type" value="Genomic_DNA"/>
</dbReference>
<dbReference type="AlphaFoldDB" id="A0A8J8P4Z4"/>
<organism evidence="2 3">
    <name type="scientific">Halteria grandinella</name>
    <dbReference type="NCBI Taxonomy" id="5974"/>
    <lineage>
        <taxon>Eukaryota</taxon>
        <taxon>Sar</taxon>
        <taxon>Alveolata</taxon>
        <taxon>Ciliophora</taxon>
        <taxon>Intramacronucleata</taxon>
        <taxon>Spirotrichea</taxon>
        <taxon>Stichotrichia</taxon>
        <taxon>Sporadotrichida</taxon>
        <taxon>Halteriidae</taxon>
        <taxon>Halteria</taxon>
    </lineage>
</organism>
<sequence>MVYQLVLSQENRLDLEFSRETQMVCVNLKGVCVNEPKEKGVQRQGATRQISSDVTSSRDTVFYHDFWSQESLHLTVLLEGPSLLRSGQEFYLVGIFNLVFILKPFKCFSILLIIQERWYAQFQKHSGLKGSHSCLFGTGVHLFIFNDLMEAIPLVELFSSV</sequence>
<proteinExistence type="predicted"/>
<keyword evidence="1" id="KW-0812">Transmembrane</keyword>
<evidence type="ECO:0000256" key="1">
    <source>
        <dbReference type="SAM" id="Phobius"/>
    </source>
</evidence>
<reference evidence="2" key="1">
    <citation type="submission" date="2019-06" db="EMBL/GenBank/DDBJ databases">
        <authorList>
            <person name="Zheng W."/>
        </authorList>
    </citation>
    <scope>NUCLEOTIDE SEQUENCE</scope>
    <source>
        <strain evidence="2">QDHG01</strain>
    </source>
</reference>
<feature type="transmembrane region" description="Helical" evidence="1">
    <location>
        <begin position="90"/>
        <end position="114"/>
    </location>
</feature>